<evidence type="ECO:0008006" key="3">
    <source>
        <dbReference type="Google" id="ProtNLM"/>
    </source>
</evidence>
<evidence type="ECO:0000313" key="2">
    <source>
        <dbReference type="Proteomes" id="UP001162162"/>
    </source>
</evidence>
<gene>
    <name evidence="1" type="ORF">NQ318_021648</name>
</gene>
<dbReference type="AlphaFoldDB" id="A0AAV8XT19"/>
<evidence type="ECO:0000313" key="1">
    <source>
        <dbReference type="EMBL" id="KAJ8942140.1"/>
    </source>
</evidence>
<keyword evidence="2" id="KW-1185">Reference proteome</keyword>
<organism evidence="1 2">
    <name type="scientific">Aromia moschata</name>
    <dbReference type="NCBI Taxonomy" id="1265417"/>
    <lineage>
        <taxon>Eukaryota</taxon>
        <taxon>Metazoa</taxon>
        <taxon>Ecdysozoa</taxon>
        <taxon>Arthropoda</taxon>
        <taxon>Hexapoda</taxon>
        <taxon>Insecta</taxon>
        <taxon>Pterygota</taxon>
        <taxon>Neoptera</taxon>
        <taxon>Endopterygota</taxon>
        <taxon>Coleoptera</taxon>
        <taxon>Polyphaga</taxon>
        <taxon>Cucujiformia</taxon>
        <taxon>Chrysomeloidea</taxon>
        <taxon>Cerambycidae</taxon>
        <taxon>Cerambycinae</taxon>
        <taxon>Callichromatini</taxon>
        <taxon>Aromia</taxon>
    </lineage>
</organism>
<dbReference type="EMBL" id="JAPWTK010000341">
    <property type="protein sequence ID" value="KAJ8942140.1"/>
    <property type="molecule type" value="Genomic_DNA"/>
</dbReference>
<accession>A0AAV8XT19</accession>
<protein>
    <recommendedName>
        <fullName evidence="3">Ribosomal protein S7</fullName>
    </recommendedName>
</protein>
<sequence length="162" mass="18843">MDRTKRLNRVARTVYNTPPQNLADLRQKIIDGCRSISVETFGRVREAIKHRHLSEGTRRTFRTTAALIIKQKWEFRYESENVARVAPILQQMRWPFKVDSPTFGGQIGDDRFGKQSANTSTSKERQIDREIAAVRILYLYFYNTGTIGVHIFKAYEALHKIP</sequence>
<comment type="caution">
    <text evidence="1">The sequence shown here is derived from an EMBL/GenBank/DDBJ whole genome shotgun (WGS) entry which is preliminary data.</text>
</comment>
<reference evidence="1" key="1">
    <citation type="journal article" date="2023" name="Insect Mol. Biol.">
        <title>Genome sequencing provides insights into the evolution of gene families encoding plant cell wall-degrading enzymes in longhorned beetles.</title>
        <authorList>
            <person name="Shin N.R."/>
            <person name="Okamura Y."/>
            <person name="Kirsch R."/>
            <person name="Pauchet Y."/>
        </authorList>
    </citation>
    <scope>NUCLEOTIDE SEQUENCE</scope>
    <source>
        <strain evidence="1">AMC_N1</strain>
    </source>
</reference>
<name>A0AAV8XT19_9CUCU</name>
<dbReference type="Proteomes" id="UP001162162">
    <property type="component" value="Unassembled WGS sequence"/>
</dbReference>
<proteinExistence type="predicted"/>